<feature type="compositionally biased region" description="Basic and acidic residues" evidence="5">
    <location>
        <begin position="94"/>
        <end position="111"/>
    </location>
</feature>
<reference evidence="6" key="2">
    <citation type="submission" date="2017-05" db="UniProtKB">
        <authorList>
            <consortium name="EnsemblMetazoa"/>
        </authorList>
    </citation>
    <scope>IDENTIFICATION</scope>
</reference>
<evidence type="ECO:0000313" key="6">
    <source>
        <dbReference type="EnsemblMetazoa" id="Aqu2.1.18496_001"/>
    </source>
</evidence>
<organism evidence="6">
    <name type="scientific">Amphimedon queenslandica</name>
    <name type="common">Sponge</name>
    <dbReference type="NCBI Taxonomy" id="400682"/>
    <lineage>
        <taxon>Eukaryota</taxon>
        <taxon>Metazoa</taxon>
        <taxon>Porifera</taxon>
        <taxon>Demospongiae</taxon>
        <taxon>Heteroscleromorpha</taxon>
        <taxon>Haplosclerida</taxon>
        <taxon>Niphatidae</taxon>
        <taxon>Amphimedon</taxon>
    </lineage>
</organism>
<dbReference type="EnsemblMetazoa" id="Aqu2.1.18496_001">
    <property type="protein sequence ID" value="Aqu2.1.18496_001"/>
    <property type="gene ID" value="Aqu2.1.18496"/>
</dbReference>
<comment type="subcellular location">
    <subcellularLocation>
        <location evidence="4">Membrane</location>
        <topology evidence="4">Multi-pass membrane protein</topology>
    </subcellularLocation>
</comment>
<keyword evidence="1 4" id="KW-0812">Transmembrane</keyword>
<keyword evidence="4" id="KW-0187">Copper transport</keyword>
<feature type="transmembrane region" description="Helical" evidence="4">
    <location>
        <begin position="123"/>
        <end position="146"/>
    </location>
</feature>
<keyword evidence="4" id="KW-0813">Transport</keyword>
<dbReference type="OMA" id="KFWRTES"/>
<name>A0A1X7TTJ9_AMPQE</name>
<gene>
    <name evidence="6" type="primary">100633952</name>
</gene>
<dbReference type="KEGG" id="aqu:100633952"/>
<feature type="transmembrane region" description="Helical" evidence="4">
    <location>
        <begin position="152"/>
        <end position="171"/>
    </location>
</feature>
<dbReference type="AlphaFoldDB" id="A0A1X7TTJ9"/>
<evidence type="ECO:0000256" key="4">
    <source>
        <dbReference type="RuleBase" id="RU367022"/>
    </source>
</evidence>
<dbReference type="EnsemblMetazoa" id="XM_003389769.3">
    <property type="protein sequence ID" value="XP_003389817.1"/>
    <property type="gene ID" value="LOC100633952"/>
</dbReference>
<reference evidence="7" key="1">
    <citation type="journal article" date="2010" name="Nature">
        <title>The Amphimedon queenslandica genome and the evolution of animal complexity.</title>
        <authorList>
            <person name="Srivastava M."/>
            <person name="Simakov O."/>
            <person name="Chapman J."/>
            <person name="Fahey B."/>
            <person name="Gauthier M.E."/>
            <person name="Mitros T."/>
            <person name="Richards G.S."/>
            <person name="Conaco C."/>
            <person name="Dacre M."/>
            <person name="Hellsten U."/>
            <person name="Larroux C."/>
            <person name="Putnam N.H."/>
            <person name="Stanke M."/>
            <person name="Adamska M."/>
            <person name="Darling A."/>
            <person name="Degnan S.M."/>
            <person name="Oakley T.H."/>
            <person name="Plachetzki D.C."/>
            <person name="Zhai Y."/>
            <person name="Adamski M."/>
            <person name="Calcino A."/>
            <person name="Cummins S.F."/>
            <person name="Goodstein D.M."/>
            <person name="Harris C."/>
            <person name="Jackson D.J."/>
            <person name="Leys S.P."/>
            <person name="Shu S."/>
            <person name="Woodcroft B.J."/>
            <person name="Vervoort M."/>
            <person name="Kosik K.S."/>
            <person name="Manning G."/>
            <person name="Degnan B.M."/>
            <person name="Rokhsar D.S."/>
        </authorList>
    </citation>
    <scope>NUCLEOTIDE SEQUENCE [LARGE SCALE GENOMIC DNA]</scope>
</reference>
<feature type="region of interest" description="Disordered" evidence="5">
    <location>
        <begin position="92"/>
        <end position="111"/>
    </location>
</feature>
<proteinExistence type="inferred from homology"/>
<dbReference type="InParanoid" id="A0A1X7TTJ9"/>
<evidence type="ECO:0000313" key="7">
    <source>
        <dbReference type="Proteomes" id="UP000007879"/>
    </source>
</evidence>
<protein>
    <recommendedName>
        <fullName evidence="4">Copper transport protein</fullName>
    </recommendedName>
</protein>
<feature type="transmembrane region" description="Helical" evidence="4">
    <location>
        <begin position="56"/>
        <end position="73"/>
    </location>
</feature>
<keyword evidence="7" id="KW-1185">Reference proteome</keyword>
<evidence type="ECO:0000256" key="5">
    <source>
        <dbReference type="SAM" id="MobiDB-lite"/>
    </source>
</evidence>
<comment type="similarity">
    <text evidence="4">Belongs to the copper transporter (Ctr) (TC 1.A.56) family. SLC31A subfamily.</text>
</comment>
<dbReference type="InterPro" id="IPR007274">
    <property type="entry name" value="Cop_transporter"/>
</dbReference>
<evidence type="ECO:0000256" key="1">
    <source>
        <dbReference type="ARBA" id="ARBA00022692"/>
    </source>
</evidence>
<dbReference type="OrthoDB" id="161814at2759"/>
<keyword evidence="3 4" id="KW-0472">Membrane</keyword>
<evidence type="ECO:0000256" key="3">
    <source>
        <dbReference type="ARBA" id="ARBA00023136"/>
    </source>
</evidence>
<dbReference type="STRING" id="400682.A0A1X7TTJ9"/>
<dbReference type="eggNOG" id="KOG3386">
    <property type="taxonomic scope" value="Eukaryota"/>
</dbReference>
<dbReference type="PANTHER" id="PTHR12483">
    <property type="entry name" value="SOLUTE CARRIER FAMILY 31 COPPER TRANSPORTERS"/>
    <property type="match status" value="1"/>
</dbReference>
<accession>A0A1X7TTJ9</accession>
<keyword evidence="2 4" id="KW-1133">Transmembrane helix</keyword>
<dbReference type="Proteomes" id="UP000007879">
    <property type="component" value="Unassembled WGS sequence"/>
</dbReference>
<keyword evidence="4" id="KW-0186">Copper</keyword>
<dbReference type="Pfam" id="PF04145">
    <property type="entry name" value="Ctr"/>
    <property type="match status" value="1"/>
</dbReference>
<dbReference type="GO" id="GO:0016020">
    <property type="term" value="C:membrane"/>
    <property type="evidence" value="ECO:0007669"/>
    <property type="project" value="UniProtKB-SubCell"/>
</dbReference>
<dbReference type="GO" id="GO:0005375">
    <property type="term" value="F:copper ion transmembrane transporter activity"/>
    <property type="evidence" value="ECO:0007669"/>
    <property type="project" value="UniProtKB-UniRule"/>
</dbReference>
<sequence>MMMNHTGGGSCDLSMDGMSDMDGGSMMGGMGKMYFHFDACQRLLFSSWKITNSRELIGAMVAVILMAILYEGLKSLREWLIYYDLKRSKKNKKRSDSTNNEKDDKMELLDPEKKSNRVKSFSISLSMHIIQSLLHVVQVGYGYILMFIAMTFNGWLFLSVCFGAGIGYFIFGKTKHIFGVNNRDQNEHCH</sequence>
<keyword evidence="4" id="KW-0406">Ion transport</keyword>
<evidence type="ECO:0000256" key="2">
    <source>
        <dbReference type="ARBA" id="ARBA00022989"/>
    </source>
</evidence>
<dbReference type="PANTHER" id="PTHR12483:SF115">
    <property type="entry name" value="COPPER TRANSPORT PROTEIN"/>
    <property type="match status" value="1"/>
</dbReference>